<dbReference type="CDD" id="cd06223">
    <property type="entry name" value="PRTases_typeI"/>
    <property type="match status" value="1"/>
</dbReference>
<evidence type="ECO:0000313" key="9">
    <source>
        <dbReference type="Proteomes" id="UP000759537"/>
    </source>
</evidence>
<comment type="pathway">
    <text evidence="1">Pyrimidine metabolism; UMP biosynthesis via salvage pathway; UMP from uridine: step 1/1.</text>
</comment>
<comment type="caution">
    <text evidence="8">The sequence shown here is derived from an EMBL/GenBank/DDBJ whole genome shotgun (WGS) entry which is preliminary data.</text>
</comment>
<reference evidence="8" key="1">
    <citation type="submission" date="2019-10" db="EMBL/GenBank/DDBJ databases">
        <authorList>
            <consortium name="DOE Joint Genome Institute"/>
            <person name="Kuo A."/>
            <person name="Miyauchi S."/>
            <person name="Kiss E."/>
            <person name="Drula E."/>
            <person name="Kohler A."/>
            <person name="Sanchez-Garcia M."/>
            <person name="Andreopoulos B."/>
            <person name="Barry K.W."/>
            <person name="Bonito G."/>
            <person name="Buee M."/>
            <person name="Carver A."/>
            <person name="Chen C."/>
            <person name="Cichocki N."/>
            <person name="Clum A."/>
            <person name="Culley D."/>
            <person name="Crous P.W."/>
            <person name="Fauchery L."/>
            <person name="Girlanda M."/>
            <person name="Hayes R."/>
            <person name="Keri Z."/>
            <person name="LaButti K."/>
            <person name="Lipzen A."/>
            <person name="Lombard V."/>
            <person name="Magnuson J."/>
            <person name="Maillard F."/>
            <person name="Morin E."/>
            <person name="Murat C."/>
            <person name="Nolan M."/>
            <person name="Ohm R."/>
            <person name="Pangilinan J."/>
            <person name="Pereira M."/>
            <person name="Perotto S."/>
            <person name="Peter M."/>
            <person name="Riley R."/>
            <person name="Sitrit Y."/>
            <person name="Stielow B."/>
            <person name="Szollosi G."/>
            <person name="Zifcakova L."/>
            <person name="Stursova M."/>
            <person name="Spatafora J.W."/>
            <person name="Tedersoo L."/>
            <person name="Vaario L.-M."/>
            <person name="Yamada A."/>
            <person name="Yan M."/>
            <person name="Wang P."/>
            <person name="Xu J."/>
            <person name="Bruns T."/>
            <person name="Baldrian P."/>
            <person name="Vilgalys R."/>
            <person name="Henrissat B."/>
            <person name="Grigoriev I.V."/>
            <person name="Hibbett D."/>
            <person name="Nagy L.G."/>
            <person name="Martin F.M."/>
        </authorList>
    </citation>
    <scope>NUCLEOTIDE SEQUENCE</scope>
    <source>
        <strain evidence="8">Prilba</strain>
    </source>
</reference>
<keyword evidence="4" id="KW-0547">Nucleotide-binding</keyword>
<dbReference type="Gene3D" id="3.40.50.300">
    <property type="entry name" value="P-loop containing nucleotide triphosphate hydrolases"/>
    <property type="match status" value="1"/>
</dbReference>
<evidence type="ECO:0000259" key="6">
    <source>
        <dbReference type="Pfam" id="PF00485"/>
    </source>
</evidence>
<dbReference type="FunFam" id="3.40.50.300:FF:002070">
    <property type="entry name" value="Uridine kinase"/>
    <property type="match status" value="1"/>
</dbReference>
<dbReference type="SUPFAM" id="SSF52540">
    <property type="entry name" value="P-loop containing nucleoside triphosphate hydrolases"/>
    <property type="match status" value="1"/>
</dbReference>
<dbReference type="AlphaFoldDB" id="A0A9P5TD70"/>
<dbReference type="NCBIfam" id="NF004018">
    <property type="entry name" value="PRK05480.1"/>
    <property type="match status" value="1"/>
</dbReference>
<reference evidence="8" key="2">
    <citation type="journal article" date="2020" name="Nat. Commun.">
        <title>Large-scale genome sequencing of mycorrhizal fungi provides insights into the early evolution of symbiotic traits.</title>
        <authorList>
            <person name="Miyauchi S."/>
            <person name="Kiss E."/>
            <person name="Kuo A."/>
            <person name="Drula E."/>
            <person name="Kohler A."/>
            <person name="Sanchez-Garcia M."/>
            <person name="Morin E."/>
            <person name="Andreopoulos B."/>
            <person name="Barry K.W."/>
            <person name="Bonito G."/>
            <person name="Buee M."/>
            <person name="Carver A."/>
            <person name="Chen C."/>
            <person name="Cichocki N."/>
            <person name="Clum A."/>
            <person name="Culley D."/>
            <person name="Crous P.W."/>
            <person name="Fauchery L."/>
            <person name="Girlanda M."/>
            <person name="Hayes R.D."/>
            <person name="Keri Z."/>
            <person name="LaButti K."/>
            <person name="Lipzen A."/>
            <person name="Lombard V."/>
            <person name="Magnuson J."/>
            <person name="Maillard F."/>
            <person name="Murat C."/>
            <person name="Nolan M."/>
            <person name="Ohm R.A."/>
            <person name="Pangilinan J."/>
            <person name="Pereira M.F."/>
            <person name="Perotto S."/>
            <person name="Peter M."/>
            <person name="Pfister S."/>
            <person name="Riley R."/>
            <person name="Sitrit Y."/>
            <person name="Stielow J.B."/>
            <person name="Szollosi G."/>
            <person name="Zifcakova L."/>
            <person name="Stursova M."/>
            <person name="Spatafora J.W."/>
            <person name="Tedersoo L."/>
            <person name="Vaario L.M."/>
            <person name="Yamada A."/>
            <person name="Yan M."/>
            <person name="Wang P."/>
            <person name="Xu J."/>
            <person name="Bruns T."/>
            <person name="Baldrian P."/>
            <person name="Vilgalys R."/>
            <person name="Dunand C."/>
            <person name="Henrissat B."/>
            <person name="Grigoriev I.V."/>
            <person name="Hibbett D."/>
            <person name="Nagy L.G."/>
            <person name="Martin F.M."/>
        </authorList>
    </citation>
    <scope>NUCLEOTIDE SEQUENCE</scope>
    <source>
        <strain evidence="8">Prilba</strain>
    </source>
</reference>
<dbReference type="Pfam" id="PF14681">
    <property type="entry name" value="UPRTase"/>
    <property type="match status" value="1"/>
</dbReference>
<dbReference type="PRINTS" id="PR00988">
    <property type="entry name" value="URIDINKINASE"/>
</dbReference>
<proteinExistence type="predicted"/>
<dbReference type="CDD" id="cd02023">
    <property type="entry name" value="UMPK"/>
    <property type="match status" value="1"/>
</dbReference>
<keyword evidence="5" id="KW-0418">Kinase</keyword>
<evidence type="ECO:0000313" key="8">
    <source>
        <dbReference type="EMBL" id="KAF8486150.1"/>
    </source>
</evidence>
<evidence type="ECO:0000256" key="2">
    <source>
        <dbReference type="ARBA" id="ARBA00012137"/>
    </source>
</evidence>
<dbReference type="InterPro" id="IPR000764">
    <property type="entry name" value="Uridine_kinase-like"/>
</dbReference>
<dbReference type="Proteomes" id="UP000759537">
    <property type="component" value="Unassembled WGS sequence"/>
</dbReference>
<sequence length="555" mass="61707">MTDYLDARVRYRTESENTDASSTVVSPLATPFINARPTPLLSTKTPVNTILKSHGRPPWYGRDGQSISPAFVIGIAGGSSSGKTHVARQVVRALGSIPTVVIVSQDSFYKKHTPEEVALAFASRFDLDHPDSIDMDLFAACLSELKNLQQTNIPVYSFTEHQRLDEAKYLYGATIIIAEGILTLHDPEMRKLYDLKVFVQADSDLMLARRIARDTKERGRSVEGILEQYLRYVKPSYDNFVLPSARHADIIVPGKNNAVAIELISTHIRRQLERRSRHFRQEMAASLSLEPSLSRGPPREPSIEELGLTVLEQTPQLKIIYTILRDQTSTRQDFIFFTDRLATLLVERAMEQLPYREVTVETPVGVQSKGKAIDVESLCGVTILRSGGPLELGLQRVINDVPIGSLLIQSDSKTGEPLLFQVKLPTCIRERHRAVNTWVFLLDAQIGTGAAGFMAIRVLLDHGVNPAHIIFVTFLVARSGGVAHLRRTFPEVNIVTGAVDDGLREVWLENAERHAAFPDEDGFDNAQQHKAWVVEPGMGHIGKPPLFAPEACQTQ</sequence>
<dbReference type="EMBL" id="WHVB01000002">
    <property type="protein sequence ID" value="KAF8486150.1"/>
    <property type="molecule type" value="Genomic_DNA"/>
</dbReference>
<evidence type="ECO:0000256" key="5">
    <source>
        <dbReference type="ARBA" id="ARBA00022777"/>
    </source>
</evidence>
<dbReference type="GO" id="GO:0004849">
    <property type="term" value="F:uridine kinase activity"/>
    <property type="evidence" value="ECO:0007669"/>
    <property type="project" value="UniProtKB-EC"/>
</dbReference>
<dbReference type="Gene3D" id="3.40.50.2020">
    <property type="match status" value="1"/>
</dbReference>
<protein>
    <recommendedName>
        <fullName evidence="2">uridine/cytidine kinase</fullName>
        <ecNumber evidence="2">2.7.1.48</ecNumber>
    </recommendedName>
</protein>
<accession>A0A9P5TD70</accession>
<dbReference type="Pfam" id="PF00485">
    <property type="entry name" value="PRK"/>
    <property type="match status" value="1"/>
</dbReference>
<dbReference type="OrthoDB" id="738517at2759"/>
<keyword evidence="9" id="KW-1185">Reference proteome</keyword>
<dbReference type="GO" id="GO:0005524">
    <property type="term" value="F:ATP binding"/>
    <property type="evidence" value="ECO:0007669"/>
    <property type="project" value="InterPro"/>
</dbReference>
<gene>
    <name evidence="8" type="ORF">DFH94DRAFT_661126</name>
</gene>
<dbReference type="SUPFAM" id="SSF53271">
    <property type="entry name" value="PRTase-like"/>
    <property type="match status" value="1"/>
</dbReference>
<feature type="domain" description="Phosphoribosyltransferase" evidence="7">
    <location>
        <begin position="313"/>
        <end position="505"/>
    </location>
</feature>
<dbReference type="PANTHER" id="PTHR10285">
    <property type="entry name" value="URIDINE KINASE"/>
    <property type="match status" value="1"/>
</dbReference>
<dbReference type="InterPro" id="IPR027417">
    <property type="entry name" value="P-loop_NTPase"/>
</dbReference>
<evidence type="ECO:0000259" key="7">
    <source>
        <dbReference type="Pfam" id="PF14681"/>
    </source>
</evidence>
<dbReference type="InterPro" id="IPR000836">
    <property type="entry name" value="PRTase_dom"/>
</dbReference>
<feature type="domain" description="Phosphoribulokinase/uridine kinase" evidence="6">
    <location>
        <begin position="72"/>
        <end position="253"/>
    </location>
</feature>
<evidence type="ECO:0000256" key="4">
    <source>
        <dbReference type="ARBA" id="ARBA00022741"/>
    </source>
</evidence>
<name>A0A9P5TD70_9AGAM</name>
<dbReference type="EC" id="2.7.1.48" evidence="2"/>
<dbReference type="InterPro" id="IPR006083">
    <property type="entry name" value="PRK/URK"/>
</dbReference>
<evidence type="ECO:0000256" key="1">
    <source>
        <dbReference type="ARBA" id="ARBA00004690"/>
    </source>
</evidence>
<keyword evidence="3" id="KW-0808">Transferase</keyword>
<evidence type="ECO:0000256" key="3">
    <source>
        <dbReference type="ARBA" id="ARBA00022679"/>
    </source>
</evidence>
<dbReference type="InterPro" id="IPR029057">
    <property type="entry name" value="PRTase-like"/>
</dbReference>
<organism evidence="8 9">
    <name type="scientific">Russula ochroleuca</name>
    <dbReference type="NCBI Taxonomy" id="152965"/>
    <lineage>
        <taxon>Eukaryota</taxon>
        <taxon>Fungi</taxon>
        <taxon>Dikarya</taxon>
        <taxon>Basidiomycota</taxon>
        <taxon>Agaricomycotina</taxon>
        <taxon>Agaricomycetes</taxon>
        <taxon>Russulales</taxon>
        <taxon>Russulaceae</taxon>
        <taxon>Russula</taxon>
    </lineage>
</organism>